<dbReference type="InterPro" id="IPR005311">
    <property type="entry name" value="PBP_dimer"/>
</dbReference>
<dbReference type="SUPFAM" id="SSF56601">
    <property type="entry name" value="beta-lactamase/transpeptidase-like"/>
    <property type="match status" value="1"/>
</dbReference>
<evidence type="ECO:0000256" key="10">
    <source>
        <dbReference type="ARBA" id="ARBA00023316"/>
    </source>
</evidence>
<dbReference type="InterPro" id="IPR036138">
    <property type="entry name" value="PBP_dimer_sf"/>
</dbReference>
<gene>
    <name evidence="13" type="ORF">R50_2486</name>
</gene>
<dbReference type="PANTHER" id="PTHR30627:SF2">
    <property type="entry name" value="PEPTIDOGLYCAN D,D-TRANSPEPTIDASE MRDA"/>
    <property type="match status" value="1"/>
</dbReference>
<keyword evidence="13" id="KW-0131">Cell cycle</keyword>
<organism evidence="13 14">
    <name type="scientific">Candidatus Hydrogenisulfobacillus filiaventi</name>
    <dbReference type="NCBI Taxonomy" id="2707344"/>
    <lineage>
        <taxon>Bacteria</taxon>
        <taxon>Bacillati</taxon>
        <taxon>Bacillota</taxon>
        <taxon>Clostridia</taxon>
        <taxon>Eubacteriales</taxon>
        <taxon>Clostridiales Family XVII. Incertae Sedis</taxon>
        <taxon>Candidatus Hydrogenisulfobacillus</taxon>
    </lineage>
</organism>
<keyword evidence="13" id="KW-0132">Cell division</keyword>
<dbReference type="Proteomes" id="UP000503399">
    <property type="component" value="Chromosome"/>
</dbReference>
<keyword evidence="14" id="KW-1185">Reference proteome</keyword>
<evidence type="ECO:0000313" key="14">
    <source>
        <dbReference type="Proteomes" id="UP000503399"/>
    </source>
</evidence>
<dbReference type="SUPFAM" id="SSF56519">
    <property type="entry name" value="Penicillin binding protein dimerisation domain"/>
    <property type="match status" value="1"/>
</dbReference>
<dbReference type="AlphaFoldDB" id="A0A6F8ZKJ7"/>
<keyword evidence="5" id="KW-0812">Transmembrane</keyword>
<keyword evidence="13" id="KW-0328">Glycosyltransferase</keyword>
<evidence type="ECO:0000256" key="2">
    <source>
        <dbReference type="ARBA" id="ARBA00004236"/>
    </source>
</evidence>
<keyword evidence="4" id="KW-1003">Cell membrane</keyword>
<evidence type="ECO:0000259" key="12">
    <source>
        <dbReference type="Pfam" id="PF03717"/>
    </source>
</evidence>
<sequence>MEMKGARRRGLAMTAAIGVLFTLLGARYWDLQVVKGAHYHALAEQDVLRRLPIPAPRGNIVTADGVTVATSQPAWSLYYLDRSRPMPKGELDTLARYLGKNPAAIARFMAHQERITYSYDPVLVDPDLTRRQITAIEENLSALPQLRIQPTPQRYYPYGSIMGNILGYVQDISPQEYAALKRYGFSANSIVGVAGLEYEYNLYLHGHGGGEYAEINRQGQLVKLLGHSVPRPGDTLHLTINWRLEETAQKALALDMHTIQTTPVGGFRDPKADQGAVIAIDPNNGDILAMASLPTYNPERLVPGTRGEAAYAATHLMSGQDQMNLAISARFSPGSIFKPIVAVAALASGVVTPSTVIFDPGYFPKDPRFHNWYAPGFGDLTITQAIALSDDTFFYTLGYLLGIQRMDHWFDLFLLNHRTHIDLPGEARDLVPSPATLQATLGVPWTYGYNLLTAIGQGIDGFTLVNLARAESAIANGGTLYWPHLVSAITTPSGRVVKQFGPVVQGHVPAPAAVFHTVHQGMEMSAQDPEPKPGIAISGTGYGAMKGIPIPVATKTGTAQVYKKANNSFFITYAPMPHPRILVIVYVKGGIWGANAGFVARAIYDQYFKLQDPTAGQLFDSTFGVNTPWPFSYHPAPKLP</sequence>
<dbReference type="KEGG" id="hfv:R50_2486"/>
<dbReference type="PANTHER" id="PTHR30627">
    <property type="entry name" value="PEPTIDOGLYCAN D,D-TRANSPEPTIDASE"/>
    <property type="match status" value="1"/>
</dbReference>
<dbReference type="InterPro" id="IPR001460">
    <property type="entry name" value="PCN-bd_Tpept"/>
</dbReference>
<reference evidence="13 14" key="1">
    <citation type="submission" date="2020-02" db="EMBL/GenBank/DDBJ databases">
        <authorList>
            <person name="Hogendoorn C."/>
        </authorList>
    </citation>
    <scope>NUCLEOTIDE SEQUENCE [LARGE SCALE GENOMIC DNA]</scope>
    <source>
        <strain evidence="13">R501</strain>
    </source>
</reference>
<evidence type="ECO:0000256" key="9">
    <source>
        <dbReference type="ARBA" id="ARBA00023136"/>
    </source>
</evidence>
<evidence type="ECO:0000256" key="8">
    <source>
        <dbReference type="ARBA" id="ARBA00022989"/>
    </source>
</evidence>
<keyword evidence="8" id="KW-1133">Transmembrane helix</keyword>
<dbReference type="InterPro" id="IPR050515">
    <property type="entry name" value="Beta-lactam/transpept"/>
</dbReference>
<dbReference type="Pfam" id="PF03717">
    <property type="entry name" value="PBP_dimer"/>
    <property type="match status" value="1"/>
</dbReference>
<comment type="similarity">
    <text evidence="3">Belongs to the transpeptidase family.</text>
</comment>
<dbReference type="Gene3D" id="3.40.710.10">
    <property type="entry name" value="DD-peptidase/beta-lactamase superfamily"/>
    <property type="match status" value="1"/>
</dbReference>
<dbReference type="GO" id="GO:0008658">
    <property type="term" value="F:penicillin binding"/>
    <property type="evidence" value="ECO:0007669"/>
    <property type="project" value="InterPro"/>
</dbReference>
<evidence type="ECO:0000256" key="1">
    <source>
        <dbReference type="ARBA" id="ARBA00004167"/>
    </source>
</evidence>
<feature type="domain" description="Penicillin-binding protein dimerisation" evidence="12">
    <location>
        <begin position="52"/>
        <end position="222"/>
    </location>
</feature>
<dbReference type="Gene3D" id="3.90.1310.10">
    <property type="entry name" value="Penicillin-binding protein 2a (Domain 2)"/>
    <property type="match status" value="1"/>
</dbReference>
<proteinExistence type="inferred from homology"/>
<dbReference type="GO" id="GO:0016757">
    <property type="term" value="F:glycosyltransferase activity"/>
    <property type="evidence" value="ECO:0007669"/>
    <property type="project" value="UniProtKB-KW"/>
</dbReference>
<evidence type="ECO:0000256" key="4">
    <source>
        <dbReference type="ARBA" id="ARBA00022475"/>
    </source>
</evidence>
<keyword evidence="9" id="KW-0472">Membrane</keyword>
<feature type="domain" description="Penicillin-binding protein transpeptidase" evidence="11">
    <location>
        <begin position="275"/>
        <end position="605"/>
    </location>
</feature>
<dbReference type="EC" id="2.4.1.129" evidence="13"/>
<keyword evidence="6" id="KW-0133">Cell shape</keyword>
<dbReference type="GO" id="GO:0005886">
    <property type="term" value="C:plasma membrane"/>
    <property type="evidence" value="ECO:0007669"/>
    <property type="project" value="UniProtKB-SubCell"/>
</dbReference>
<evidence type="ECO:0000313" key="13">
    <source>
        <dbReference type="EMBL" id="CAB1129983.1"/>
    </source>
</evidence>
<dbReference type="GO" id="GO:0009252">
    <property type="term" value="P:peptidoglycan biosynthetic process"/>
    <property type="evidence" value="ECO:0007669"/>
    <property type="project" value="UniProtKB-KW"/>
</dbReference>
<dbReference type="GO" id="GO:0071972">
    <property type="term" value="F:peptidoglycan L,D-transpeptidase activity"/>
    <property type="evidence" value="ECO:0007669"/>
    <property type="project" value="TreeGrafter"/>
</dbReference>
<dbReference type="GO" id="GO:0008360">
    <property type="term" value="P:regulation of cell shape"/>
    <property type="evidence" value="ECO:0007669"/>
    <property type="project" value="UniProtKB-KW"/>
</dbReference>
<dbReference type="InterPro" id="IPR012338">
    <property type="entry name" value="Beta-lactam/transpept-like"/>
</dbReference>
<evidence type="ECO:0000256" key="7">
    <source>
        <dbReference type="ARBA" id="ARBA00022984"/>
    </source>
</evidence>
<accession>A0A6F8ZKJ7</accession>
<protein>
    <submittedName>
        <fullName evidence="13">Cell division protein FtsI (Peptidoglycan synthetase)</fullName>
        <ecNumber evidence="13">2.4.1.129</ecNumber>
    </submittedName>
</protein>
<name>A0A6F8ZKJ7_9FIRM</name>
<dbReference type="EMBL" id="LR778114">
    <property type="protein sequence ID" value="CAB1129983.1"/>
    <property type="molecule type" value="Genomic_DNA"/>
</dbReference>
<keyword evidence="10" id="KW-0961">Cell wall biogenesis/degradation</keyword>
<keyword evidence="7" id="KW-0573">Peptidoglycan synthesis</keyword>
<dbReference type="Pfam" id="PF00905">
    <property type="entry name" value="Transpeptidase"/>
    <property type="match status" value="1"/>
</dbReference>
<evidence type="ECO:0000256" key="6">
    <source>
        <dbReference type="ARBA" id="ARBA00022960"/>
    </source>
</evidence>
<dbReference type="GO" id="GO:0071555">
    <property type="term" value="P:cell wall organization"/>
    <property type="evidence" value="ECO:0007669"/>
    <property type="project" value="UniProtKB-KW"/>
</dbReference>
<keyword evidence="13" id="KW-0808">Transferase</keyword>
<dbReference type="GO" id="GO:0051301">
    <property type="term" value="P:cell division"/>
    <property type="evidence" value="ECO:0007669"/>
    <property type="project" value="UniProtKB-KW"/>
</dbReference>
<comment type="subcellular location">
    <subcellularLocation>
        <location evidence="2">Cell membrane</location>
    </subcellularLocation>
    <subcellularLocation>
        <location evidence="1">Membrane</location>
        <topology evidence="1">Single-pass membrane protein</topology>
    </subcellularLocation>
</comment>
<evidence type="ECO:0000256" key="3">
    <source>
        <dbReference type="ARBA" id="ARBA00007171"/>
    </source>
</evidence>
<evidence type="ECO:0000259" key="11">
    <source>
        <dbReference type="Pfam" id="PF00905"/>
    </source>
</evidence>
<evidence type="ECO:0000256" key="5">
    <source>
        <dbReference type="ARBA" id="ARBA00022692"/>
    </source>
</evidence>